<evidence type="ECO:0000313" key="3">
    <source>
        <dbReference type="Proteomes" id="UP000076848"/>
    </source>
</evidence>
<dbReference type="EMBL" id="FKIF01000009">
    <property type="protein sequence ID" value="SAI73529.1"/>
    <property type="molecule type" value="Genomic_DNA"/>
</dbReference>
<keyword evidence="3" id="KW-1185">Reference proteome</keyword>
<dbReference type="Proteomes" id="UP000076848">
    <property type="component" value="Unassembled WGS sequence"/>
</dbReference>
<name>A0A157SSX7_9BORD</name>
<sequence length="211" mass="23618">MPFDIRLFINRHAWITLVCIVAQQSIVASATYFLTRLMQDFQSGLPIQSWLYVYCAAMLVPYIPGCFGHIALRHWINRAHADYVDRTIEAMRSWRGKQVTQSQRAFTQTLVGKQSLSLIEELLQFTHSFADFFASSLFNVAVLAWLLPGDLAVGYAVRRALLLWGRCLQHAFATGLVPSGALPQAISRDTGRAPVSLSCLRACSGRPRTCP</sequence>
<feature type="transmembrane region" description="Helical" evidence="1">
    <location>
        <begin position="12"/>
        <end position="34"/>
    </location>
</feature>
<dbReference type="AlphaFoldDB" id="A0A157SSX7"/>
<protein>
    <submittedName>
        <fullName evidence="2">Uncharacterized protein</fullName>
    </submittedName>
</protein>
<keyword evidence="1" id="KW-1133">Transmembrane helix</keyword>
<gene>
    <name evidence="2" type="ORF">SAMEA3906486_04688</name>
</gene>
<proteinExistence type="predicted"/>
<accession>A0A157SSX7</accession>
<reference evidence="2 3" key="1">
    <citation type="submission" date="2016-04" db="EMBL/GenBank/DDBJ databases">
        <authorList>
            <consortium name="Pathogen Informatics"/>
        </authorList>
    </citation>
    <scope>NUCLEOTIDE SEQUENCE [LARGE SCALE GENOMIC DNA]</scope>
    <source>
        <strain evidence="2 3">H050680373</strain>
    </source>
</reference>
<dbReference type="STRING" id="288768.SAMEA3906486_04688"/>
<feature type="transmembrane region" description="Helical" evidence="1">
    <location>
        <begin position="49"/>
        <end position="72"/>
    </location>
</feature>
<keyword evidence="1" id="KW-0812">Transmembrane</keyword>
<evidence type="ECO:0000256" key="1">
    <source>
        <dbReference type="SAM" id="Phobius"/>
    </source>
</evidence>
<organism evidence="2 3">
    <name type="scientific">Bordetella ansorpii</name>
    <dbReference type="NCBI Taxonomy" id="288768"/>
    <lineage>
        <taxon>Bacteria</taxon>
        <taxon>Pseudomonadati</taxon>
        <taxon>Pseudomonadota</taxon>
        <taxon>Betaproteobacteria</taxon>
        <taxon>Burkholderiales</taxon>
        <taxon>Alcaligenaceae</taxon>
        <taxon>Bordetella</taxon>
    </lineage>
</organism>
<evidence type="ECO:0000313" key="2">
    <source>
        <dbReference type="EMBL" id="SAI73529.1"/>
    </source>
</evidence>
<keyword evidence="1" id="KW-0472">Membrane</keyword>